<comment type="caution">
    <text evidence="2">The sequence shown here is derived from an EMBL/GenBank/DDBJ whole genome shotgun (WGS) entry which is preliminary data.</text>
</comment>
<reference evidence="2" key="1">
    <citation type="submission" date="2020-05" db="EMBL/GenBank/DDBJ databases">
        <title>WGS assembly of Panicum virgatum.</title>
        <authorList>
            <person name="Lovell J.T."/>
            <person name="Jenkins J."/>
            <person name="Shu S."/>
            <person name="Juenger T.E."/>
            <person name="Schmutz J."/>
        </authorList>
    </citation>
    <scope>NUCLEOTIDE SEQUENCE</scope>
    <source>
        <strain evidence="2">AP13</strain>
    </source>
</reference>
<proteinExistence type="predicted"/>
<dbReference type="Proteomes" id="UP000823388">
    <property type="component" value="Chromosome 4K"/>
</dbReference>
<evidence type="ECO:0000313" key="2">
    <source>
        <dbReference type="EMBL" id="KAG2609518.1"/>
    </source>
</evidence>
<evidence type="ECO:0000313" key="3">
    <source>
        <dbReference type="Proteomes" id="UP000823388"/>
    </source>
</evidence>
<sequence>MRRVTSVSPYCFSTRRRGARHAHVSARGARAAAGSNGHVAPSRQQSQTERALTHVVHMAWTRCLLPVVHGVSTRDGISPIPLSGRTPNASETDCQDGALKRQGWLCHGGAVGRRKSQARRSKAAGSRQAGGRHGCSRCRGEGQSGAGLGRIIARGGSVFQPANRRSASPPAGRRGESRAGEGFACSLPFSL</sequence>
<feature type="compositionally biased region" description="Basic residues" evidence="1">
    <location>
        <begin position="112"/>
        <end position="122"/>
    </location>
</feature>
<evidence type="ECO:0000256" key="1">
    <source>
        <dbReference type="SAM" id="MobiDB-lite"/>
    </source>
</evidence>
<name>A0A8T0TIN2_PANVG</name>
<keyword evidence="3" id="KW-1185">Reference proteome</keyword>
<dbReference type="AlphaFoldDB" id="A0A8T0TIN2"/>
<dbReference type="EMBL" id="CM029043">
    <property type="protein sequence ID" value="KAG2609518.1"/>
    <property type="molecule type" value="Genomic_DNA"/>
</dbReference>
<organism evidence="2 3">
    <name type="scientific">Panicum virgatum</name>
    <name type="common">Blackwell switchgrass</name>
    <dbReference type="NCBI Taxonomy" id="38727"/>
    <lineage>
        <taxon>Eukaryota</taxon>
        <taxon>Viridiplantae</taxon>
        <taxon>Streptophyta</taxon>
        <taxon>Embryophyta</taxon>
        <taxon>Tracheophyta</taxon>
        <taxon>Spermatophyta</taxon>
        <taxon>Magnoliopsida</taxon>
        <taxon>Liliopsida</taxon>
        <taxon>Poales</taxon>
        <taxon>Poaceae</taxon>
        <taxon>PACMAD clade</taxon>
        <taxon>Panicoideae</taxon>
        <taxon>Panicodae</taxon>
        <taxon>Paniceae</taxon>
        <taxon>Panicinae</taxon>
        <taxon>Panicum</taxon>
        <taxon>Panicum sect. Hiantes</taxon>
    </lineage>
</organism>
<feature type="region of interest" description="Disordered" evidence="1">
    <location>
        <begin position="110"/>
        <end position="138"/>
    </location>
</feature>
<protein>
    <submittedName>
        <fullName evidence="2">Uncharacterized protein</fullName>
    </submittedName>
</protein>
<accession>A0A8T0TIN2</accession>
<feature type="region of interest" description="Disordered" evidence="1">
    <location>
        <begin position="155"/>
        <end position="191"/>
    </location>
</feature>
<gene>
    <name evidence="2" type="ORF">PVAP13_4KG043033</name>
</gene>